<feature type="compositionally biased region" description="Basic and acidic residues" evidence="1">
    <location>
        <begin position="65"/>
        <end position="84"/>
    </location>
</feature>
<gene>
    <name evidence="3" type="ORF">CANVERA_P2990</name>
</gene>
<dbReference type="GO" id="GO:0034198">
    <property type="term" value="P:cellular response to amino acid starvation"/>
    <property type="evidence" value="ECO:0007669"/>
    <property type="project" value="UniProtKB-ARBA"/>
</dbReference>
<dbReference type="InterPro" id="IPR004274">
    <property type="entry name" value="FCP1_dom"/>
</dbReference>
<dbReference type="SMART" id="SM00577">
    <property type="entry name" value="CPDc"/>
    <property type="match status" value="1"/>
</dbReference>
<dbReference type="PANTHER" id="PTHR12210">
    <property type="entry name" value="DULLARD PROTEIN PHOSPHATASE"/>
    <property type="match status" value="1"/>
</dbReference>
<dbReference type="EMBL" id="CANTUO010000003">
    <property type="protein sequence ID" value="CAI5758478.1"/>
    <property type="molecule type" value="Genomic_DNA"/>
</dbReference>
<dbReference type="GO" id="GO:0009651">
    <property type="term" value="P:response to salt stress"/>
    <property type="evidence" value="ECO:0007669"/>
    <property type="project" value="UniProtKB-ARBA"/>
</dbReference>
<dbReference type="GO" id="GO:1904262">
    <property type="term" value="P:negative regulation of TORC1 signaling"/>
    <property type="evidence" value="ECO:0007669"/>
    <property type="project" value="UniProtKB-ARBA"/>
</dbReference>
<protein>
    <recommendedName>
        <fullName evidence="2">FCP1 homology domain-containing protein</fullName>
    </recommendedName>
</protein>
<evidence type="ECO:0000313" key="4">
    <source>
        <dbReference type="Proteomes" id="UP001152885"/>
    </source>
</evidence>
<dbReference type="Gene3D" id="3.40.50.1000">
    <property type="entry name" value="HAD superfamily/HAD-like"/>
    <property type="match status" value="1"/>
</dbReference>
<dbReference type="GO" id="GO:0016791">
    <property type="term" value="F:phosphatase activity"/>
    <property type="evidence" value="ECO:0007669"/>
    <property type="project" value="InterPro"/>
</dbReference>
<comment type="caution">
    <text evidence="3">The sequence shown here is derived from an EMBL/GenBank/DDBJ whole genome shotgun (WGS) entry which is preliminary data.</text>
</comment>
<feature type="compositionally biased region" description="Acidic residues" evidence="1">
    <location>
        <begin position="169"/>
        <end position="184"/>
    </location>
</feature>
<name>A0A9W4TVJ8_9ASCO</name>
<evidence type="ECO:0000256" key="1">
    <source>
        <dbReference type="SAM" id="MobiDB-lite"/>
    </source>
</evidence>
<dbReference type="GO" id="GO:0045944">
    <property type="term" value="P:positive regulation of transcription by RNA polymerase II"/>
    <property type="evidence" value="ECO:0007669"/>
    <property type="project" value="UniProtKB-ARBA"/>
</dbReference>
<dbReference type="InterPro" id="IPR011948">
    <property type="entry name" value="Dullard_phosphatase"/>
</dbReference>
<dbReference type="GO" id="GO:0034605">
    <property type="term" value="P:cellular response to heat"/>
    <property type="evidence" value="ECO:0007669"/>
    <property type="project" value="UniProtKB-ARBA"/>
</dbReference>
<dbReference type="Proteomes" id="UP001152885">
    <property type="component" value="Unassembled WGS sequence"/>
</dbReference>
<accession>A0A9W4TVJ8</accession>
<evidence type="ECO:0000313" key="3">
    <source>
        <dbReference type="EMBL" id="CAI5758478.1"/>
    </source>
</evidence>
<keyword evidence="4" id="KW-1185">Reference proteome</keyword>
<organism evidence="3 4">
    <name type="scientific">Candida verbasci</name>
    <dbReference type="NCBI Taxonomy" id="1227364"/>
    <lineage>
        <taxon>Eukaryota</taxon>
        <taxon>Fungi</taxon>
        <taxon>Dikarya</taxon>
        <taxon>Ascomycota</taxon>
        <taxon>Saccharomycotina</taxon>
        <taxon>Pichiomycetes</taxon>
        <taxon>Debaryomycetaceae</taxon>
        <taxon>Candida/Lodderomyces clade</taxon>
        <taxon>Candida</taxon>
    </lineage>
</organism>
<dbReference type="InterPro" id="IPR050365">
    <property type="entry name" value="TIM50"/>
</dbReference>
<proteinExistence type="predicted"/>
<evidence type="ECO:0000259" key="2">
    <source>
        <dbReference type="PROSITE" id="PS50969"/>
    </source>
</evidence>
<dbReference type="InterPro" id="IPR036412">
    <property type="entry name" value="HAD-like_sf"/>
</dbReference>
<dbReference type="NCBIfam" id="TIGR02251">
    <property type="entry name" value="HIF-SF_euk"/>
    <property type="match status" value="1"/>
</dbReference>
<feature type="compositionally biased region" description="Polar residues" evidence="1">
    <location>
        <begin position="21"/>
        <end position="30"/>
    </location>
</feature>
<dbReference type="InterPro" id="IPR023214">
    <property type="entry name" value="HAD_sf"/>
</dbReference>
<dbReference type="AlphaFoldDB" id="A0A9W4TVJ8"/>
<sequence>MGLLSSLLCCSTDSKDDGNDKIQNQKLSPHQQQQQQQKQQGEGQRKPRQQQGQKRVAENENSDNNDSKSIDNKIRNDNSDDTKSSKIKQVNGSKSDDIEEEDDNETKLELSKKNSFEINHEGNSINETEESPNHTPKSSTLNNNNNQNNPGDLITQVNENKNPDKSLESDDEEDDDDEEEEDLESYLDLTKLQDGQAHDSESGCLLGFKSEKFGSKKCLILDLDETLVHSSFKYIRSADFVIPVEIDGQVHHVYVIKRPGVDEFLQKVGQWYEVVVFTASVQKYGDPLLDKLDLNKSVHHRLFRDSCYNYQGNFIKNLAQMGRDVSKTIIIDNSPTSYIFHPQNSIPISSWFSDSHDNELLDLLPFLQDLSKPTVDNVEIVLDISY</sequence>
<feature type="domain" description="FCP1 homology" evidence="2">
    <location>
        <begin position="212"/>
        <end position="370"/>
    </location>
</feature>
<dbReference type="Pfam" id="PF03031">
    <property type="entry name" value="NIF"/>
    <property type="match status" value="1"/>
</dbReference>
<feature type="compositionally biased region" description="Basic and acidic residues" evidence="1">
    <location>
        <begin position="105"/>
        <end position="120"/>
    </location>
</feature>
<feature type="compositionally biased region" description="Low complexity" evidence="1">
    <location>
        <begin position="31"/>
        <end position="42"/>
    </location>
</feature>
<dbReference type="FunFam" id="3.40.50.1000:FF:000043">
    <property type="entry name" value="General stress response phosphoprotein phosphatase Psr1/2"/>
    <property type="match status" value="1"/>
</dbReference>
<dbReference type="CDD" id="cd07521">
    <property type="entry name" value="HAD_FCP1-like"/>
    <property type="match status" value="1"/>
</dbReference>
<feature type="region of interest" description="Disordered" evidence="1">
    <location>
        <begin position="1"/>
        <end position="184"/>
    </location>
</feature>
<dbReference type="OrthoDB" id="277011at2759"/>
<feature type="compositionally biased region" description="Low complexity" evidence="1">
    <location>
        <begin position="1"/>
        <end position="11"/>
    </location>
</feature>
<reference evidence="3" key="1">
    <citation type="submission" date="2022-12" db="EMBL/GenBank/DDBJ databases">
        <authorList>
            <person name="Brejova B."/>
        </authorList>
    </citation>
    <scope>NUCLEOTIDE SEQUENCE</scope>
</reference>
<dbReference type="SUPFAM" id="SSF56784">
    <property type="entry name" value="HAD-like"/>
    <property type="match status" value="1"/>
</dbReference>
<dbReference type="PROSITE" id="PS50969">
    <property type="entry name" value="FCP1"/>
    <property type="match status" value="1"/>
</dbReference>